<keyword evidence="3" id="KW-0813">Transport</keyword>
<dbReference type="Pfam" id="PF13609">
    <property type="entry name" value="Porin_4"/>
    <property type="match status" value="1"/>
</dbReference>
<dbReference type="RefSeq" id="WP_131147604.1">
    <property type="nucleotide sequence ID" value="NZ_BMWV01000008.1"/>
</dbReference>
<keyword evidence="10" id="KW-0998">Cell outer membrane</keyword>
<dbReference type="EMBL" id="CP036401">
    <property type="protein sequence ID" value="QBI03506.1"/>
    <property type="molecule type" value="Genomic_DNA"/>
</dbReference>
<evidence type="ECO:0000256" key="4">
    <source>
        <dbReference type="ARBA" id="ARBA00022452"/>
    </source>
</evidence>
<evidence type="ECO:0000313" key="14">
    <source>
        <dbReference type="Proteomes" id="UP000292307"/>
    </source>
</evidence>
<dbReference type="InterPro" id="IPR023614">
    <property type="entry name" value="Porin_dom_sf"/>
</dbReference>
<evidence type="ECO:0000313" key="13">
    <source>
        <dbReference type="EMBL" id="QBI03506.1"/>
    </source>
</evidence>
<dbReference type="PRINTS" id="PR00184">
    <property type="entry name" value="NEISSPPORIN"/>
</dbReference>
<evidence type="ECO:0000256" key="1">
    <source>
        <dbReference type="ARBA" id="ARBA00004571"/>
    </source>
</evidence>
<evidence type="ECO:0000256" key="10">
    <source>
        <dbReference type="ARBA" id="ARBA00023237"/>
    </source>
</evidence>
<evidence type="ECO:0000259" key="12">
    <source>
        <dbReference type="Pfam" id="PF13609"/>
    </source>
</evidence>
<keyword evidence="8" id="KW-0626">Porin</keyword>
<sequence length="371" mass="38793">MKKTLISVAVLGAMSSAAFAQSNVTIYGIVDAGIVAERGGKDGNVTKVSSGVANASRIGFRGTEDLGGGLSAIFTLETGYKTDDGQLDNTSNTLFNRQAFVGLRSTTAGTLTVGRQYTPWYNALVQVGDPFAAGLAGSAKNLFPASGINVRNSNAVVYQTPLFNGFAGEVFYGFGEQSESSAGRQLSAAVSYTNGPLNARVAYNNRNNDTASTATTAAVERGIGHNSLLAVNYDFQVAKAYFMFNRSKGLNSIAYPNQGTLGGVTGGIAYTTTTAIAASRDSRDGLVGVQVPVAGAGKVIASFIYKDDREAVNRDAKQWAIGYMHDISKRTTGYVSYAKIDNKNNAAFTVGGNTEVGSGDSAFNVGVRHSF</sequence>
<dbReference type="PANTHER" id="PTHR34501:SF9">
    <property type="entry name" value="MAJOR OUTER MEMBRANE PROTEIN P.IA"/>
    <property type="match status" value="1"/>
</dbReference>
<reference evidence="13 14" key="1">
    <citation type="submission" date="2019-02" db="EMBL/GenBank/DDBJ databases">
        <title>Draft Genome Sequences of Six Type Strains of the Genus Massilia.</title>
        <authorList>
            <person name="Miess H."/>
            <person name="Frediansyhah A."/>
            <person name="Gross H."/>
        </authorList>
    </citation>
    <scope>NUCLEOTIDE SEQUENCE [LARGE SCALE GENOMIC DNA]</scope>
    <source>
        <strain evidence="13 14">DSM 17472</strain>
    </source>
</reference>
<dbReference type="Gene3D" id="2.40.160.10">
    <property type="entry name" value="Porin"/>
    <property type="match status" value="1"/>
</dbReference>
<evidence type="ECO:0000256" key="2">
    <source>
        <dbReference type="ARBA" id="ARBA00011233"/>
    </source>
</evidence>
<keyword evidence="6 11" id="KW-0732">Signal</keyword>
<keyword evidence="7" id="KW-0406">Ion transport</keyword>
<feature type="domain" description="Porin" evidence="12">
    <location>
        <begin position="8"/>
        <end position="345"/>
    </location>
</feature>
<dbReference type="SUPFAM" id="SSF56935">
    <property type="entry name" value="Porins"/>
    <property type="match status" value="1"/>
</dbReference>
<comment type="subcellular location">
    <subcellularLocation>
        <location evidence="1">Cell outer membrane</location>
        <topology evidence="1">Multi-pass membrane protein</topology>
    </subcellularLocation>
</comment>
<dbReference type="InterPro" id="IPR050298">
    <property type="entry name" value="Gram-neg_bact_OMP"/>
</dbReference>
<gene>
    <name evidence="13" type="ORF">EYF70_23780</name>
</gene>
<evidence type="ECO:0000256" key="11">
    <source>
        <dbReference type="SAM" id="SignalP"/>
    </source>
</evidence>
<evidence type="ECO:0000256" key="9">
    <source>
        <dbReference type="ARBA" id="ARBA00023136"/>
    </source>
</evidence>
<dbReference type="InterPro" id="IPR033900">
    <property type="entry name" value="Gram_neg_porin_domain"/>
</dbReference>
<dbReference type="CDD" id="cd00342">
    <property type="entry name" value="gram_neg_porins"/>
    <property type="match status" value="1"/>
</dbReference>
<evidence type="ECO:0000256" key="8">
    <source>
        <dbReference type="ARBA" id="ARBA00023114"/>
    </source>
</evidence>
<comment type="subunit">
    <text evidence="2">Homotrimer.</text>
</comment>
<dbReference type="PRINTS" id="PR00182">
    <property type="entry name" value="ECOLNEIPORIN"/>
</dbReference>
<dbReference type="InterPro" id="IPR001702">
    <property type="entry name" value="Porin_Gram-ve"/>
</dbReference>
<evidence type="ECO:0000256" key="3">
    <source>
        <dbReference type="ARBA" id="ARBA00022448"/>
    </source>
</evidence>
<feature type="chain" id="PRO_5047269943" evidence="11">
    <location>
        <begin position="21"/>
        <end position="371"/>
    </location>
</feature>
<dbReference type="InterPro" id="IPR002299">
    <property type="entry name" value="Porin_Neis"/>
</dbReference>
<evidence type="ECO:0000256" key="5">
    <source>
        <dbReference type="ARBA" id="ARBA00022692"/>
    </source>
</evidence>
<organism evidence="13 14">
    <name type="scientific">Pseudoduganella albidiflava</name>
    <dbReference type="NCBI Taxonomy" id="321983"/>
    <lineage>
        <taxon>Bacteria</taxon>
        <taxon>Pseudomonadati</taxon>
        <taxon>Pseudomonadota</taxon>
        <taxon>Betaproteobacteria</taxon>
        <taxon>Burkholderiales</taxon>
        <taxon>Oxalobacteraceae</taxon>
        <taxon>Telluria group</taxon>
        <taxon>Pseudoduganella</taxon>
    </lineage>
</organism>
<dbReference type="Proteomes" id="UP000292307">
    <property type="component" value="Chromosome"/>
</dbReference>
<keyword evidence="14" id="KW-1185">Reference proteome</keyword>
<dbReference type="PANTHER" id="PTHR34501">
    <property type="entry name" value="PROTEIN YDDL-RELATED"/>
    <property type="match status" value="1"/>
</dbReference>
<evidence type="ECO:0000256" key="7">
    <source>
        <dbReference type="ARBA" id="ARBA00023065"/>
    </source>
</evidence>
<evidence type="ECO:0000256" key="6">
    <source>
        <dbReference type="ARBA" id="ARBA00022729"/>
    </source>
</evidence>
<keyword evidence="5" id="KW-0812">Transmembrane</keyword>
<name>A0ABX5RZS0_9BURK</name>
<keyword evidence="9" id="KW-0472">Membrane</keyword>
<proteinExistence type="predicted"/>
<protein>
    <submittedName>
        <fullName evidence="13">Porin</fullName>
    </submittedName>
</protein>
<feature type="signal peptide" evidence="11">
    <location>
        <begin position="1"/>
        <end position="20"/>
    </location>
</feature>
<accession>A0ABX5RZS0</accession>
<keyword evidence="4" id="KW-1134">Transmembrane beta strand</keyword>